<dbReference type="PANTHER" id="PTHR30189">
    <property type="entry name" value="LPS-ASSEMBLY PROTEIN"/>
    <property type="match status" value="1"/>
</dbReference>
<dbReference type="EMBL" id="JALGCL010000001">
    <property type="protein sequence ID" value="MCJ0825420.1"/>
    <property type="molecule type" value="Genomic_DNA"/>
</dbReference>
<evidence type="ECO:0000259" key="6">
    <source>
        <dbReference type="Pfam" id="PF03968"/>
    </source>
</evidence>
<protein>
    <recommendedName>
        <fullName evidence="4">LPS-assembly protein LptD</fullName>
    </recommendedName>
</protein>
<dbReference type="Pfam" id="PF03968">
    <property type="entry name" value="LptD_N"/>
    <property type="match status" value="1"/>
</dbReference>
<keyword evidence="10" id="KW-1185">Reference proteome</keyword>
<feature type="domain" description="Organic solvent tolerance-like N-terminal" evidence="6">
    <location>
        <begin position="88"/>
        <end position="205"/>
    </location>
</feature>
<proteinExistence type="inferred from homology"/>
<comment type="caution">
    <text evidence="4">Lacks conserved residue(s) required for the propagation of feature annotation.</text>
</comment>
<comment type="function">
    <text evidence="4">Together with LptE, is involved in the assembly of lipopolysaccharide (LPS) at the surface of the outer membrane.</text>
</comment>
<evidence type="ECO:0000313" key="10">
    <source>
        <dbReference type="Proteomes" id="UP001165423"/>
    </source>
</evidence>
<feature type="domain" description="LptD C-terminal" evidence="7">
    <location>
        <begin position="333"/>
        <end position="696"/>
    </location>
</feature>
<evidence type="ECO:0000256" key="4">
    <source>
        <dbReference type="HAMAP-Rule" id="MF_01411"/>
    </source>
</evidence>
<evidence type="ECO:0000256" key="2">
    <source>
        <dbReference type="ARBA" id="ARBA00023136"/>
    </source>
</evidence>
<keyword evidence="1 4" id="KW-0732">Signal</keyword>
<dbReference type="HAMAP" id="MF_01411">
    <property type="entry name" value="LPS_assembly_LptD"/>
    <property type="match status" value="1"/>
</dbReference>
<evidence type="ECO:0000256" key="3">
    <source>
        <dbReference type="ARBA" id="ARBA00023237"/>
    </source>
</evidence>
<evidence type="ECO:0000256" key="1">
    <source>
        <dbReference type="ARBA" id="ARBA00022729"/>
    </source>
</evidence>
<feature type="domain" description="LPS-assembly protein LptD central" evidence="8">
    <location>
        <begin position="208"/>
        <end position="305"/>
    </location>
</feature>
<evidence type="ECO:0000259" key="7">
    <source>
        <dbReference type="Pfam" id="PF04453"/>
    </source>
</evidence>
<gene>
    <name evidence="4 9" type="primary">lptD</name>
    <name evidence="9" type="ORF">MQC88_05525</name>
</gene>
<comment type="similarity">
    <text evidence="4">Belongs to the LptD family.</text>
</comment>
<comment type="caution">
    <text evidence="9">The sequence shown here is derived from an EMBL/GenBank/DDBJ whole genome shotgun (WGS) entry which is preliminary data.</text>
</comment>
<evidence type="ECO:0000259" key="8">
    <source>
        <dbReference type="Pfam" id="PF19838"/>
    </source>
</evidence>
<comment type="subunit">
    <text evidence="4">Component of the lipopolysaccharide transport and assembly complex. Interacts with LptE and LptA.</text>
</comment>
<dbReference type="InterPro" id="IPR007543">
    <property type="entry name" value="LptD_C"/>
</dbReference>
<evidence type="ECO:0000256" key="5">
    <source>
        <dbReference type="SAM" id="MobiDB-lite"/>
    </source>
</evidence>
<dbReference type="Proteomes" id="UP001165423">
    <property type="component" value="Unassembled WGS sequence"/>
</dbReference>
<dbReference type="InterPro" id="IPR045659">
    <property type="entry name" value="LptD_2"/>
</dbReference>
<dbReference type="InterPro" id="IPR050218">
    <property type="entry name" value="LptD"/>
</dbReference>
<reference evidence="9 10" key="1">
    <citation type="submission" date="2022-03" db="EMBL/GenBank/DDBJ databases">
        <title>Luteimonas soily sp. nov., a novel bacterium isolated from the soil.</title>
        <authorList>
            <person name="Zhang X."/>
        </authorList>
    </citation>
    <scope>NUCLEOTIDE SEQUENCE [LARGE SCALE GENOMIC DNA]</scope>
    <source>
        <strain evidence="9 10">50</strain>
    </source>
</reference>
<organism evidence="9 10">
    <name type="scientific">Cognatiluteimonas sedimenti</name>
    <dbReference type="NCBI Taxonomy" id="2927791"/>
    <lineage>
        <taxon>Bacteria</taxon>
        <taxon>Pseudomonadati</taxon>
        <taxon>Pseudomonadota</taxon>
        <taxon>Gammaproteobacteria</taxon>
        <taxon>Lysobacterales</taxon>
        <taxon>Lysobacteraceae</taxon>
        <taxon>Cognatiluteimonas</taxon>
    </lineage>
</organism>
<keyword evidence="2 4" id="KW-0472">Membrane</keyword>
<feature type="compositionally biased region" description="Acidic residues" evidence="5">
    <location>
        <begin position="789"/>
        <end position="803"/>
    </location>
</feature>
<feature type="region of interest" description="Disordered" evidence="5">
    <location>
        <begin position="781"/>
        <end position="803"/>
    </location>
</feature>
<sequence length="803" mass="91379" precursor="true">MRQASGRFRPTDVRVRKALRLLPLPFCIAMSLAAQAAEDRPEDWRLCPIQDAVPAFADAQQPVGSAETRTEQPTDIEGDQLAGTEARPEFEGNVALRRGDQFLGTNKLTFDSDTGHYLADGSVRYQDSGMRLVADSAEGNQNTDTHNIQDVRYQLVSRRGNGGAEHIEMHGSQGALYGATYSTCPPDDRNWELRAQRIDIDTDAGTGVARNAILRVGKVPVLYVPWFPFPIDNRRRSGLLYPRISLSGRNGFDYRQPIYFNLAPNYDATLTPRLMTQRGFQLGAQFRYLTETGRGTLDFDYLPSDKLTERERDEETAEFLANGYSLDNRRSENRGHFRFTGQQDLFGSWEARANLNWISDPRYLEDFSNNIDGLSPYSVRSDIGVYGHGLYWDAGVMASHQQLADYTLRERALPHDRLPRAYVRWEQPFGRWLTAGLDAEAVRFYHPDKASGSRMDFKPFISMPLAGASWFMTPKLAWRYTGYRLDDELTARLGDDAPDRSLPIASLDAGLFFDREASIGGESYLHTLEPRLFYLRVPYRDQSGLPLFDTRPMTFSWGQLFRDNRYTGADRQTDANQLTLAVSTRLLRQSDGREKLSASLGQIRYFDESRVTVPGEVAVERGKSAWVADTSYAINDRWSIGASYQWDPKFRRKDLASVRTRYLIGDDGIVNLGYRYRRNLLEQVDFNFLYPLTPAWSMVGRYYYSLRDRQLLEGIAGLQWDSCCMAVRLVGRRYLRNREGELNNSIQLEIELKGLGSAGPDTEGRLRRAILGYYREDLYLVPPSQASGNDDDDQDDTSPDLMP</sequence>
<name>A0ABT0A354_9GAMM</name>
<dbReference type="InterPro" id="IPR005653">
    <property type="entry name" value="OstA-like_N"/>
</dbReference>
<keyword evidence="3 4" id="KW-0998">Cell outer membrane</keyword>
<dbReference type="PANTHER" id="PTHR30189:SF1">
    <property type="entry name" value="LPS-ASSEMBLY PROTEIN LPTD"/>
    <property type="match status" value="1"/>
</dbReference>
<feature type="chain" id="PRO_5044908870" description="LPS-assembly protein LptD" evidence="4">
    <location>
        <begin position="37"/>
        <end position="803"/>
    </location>
</feature>
<comment type="subcellular location">
    <subcellularLocation>
        <location evidence="4">Cell outer membrane</location>
    </subcellularLocation>
</comment>
<feature type="signal peptide" evidence="4">
    <location>
        <begin position="1"/>
        <end position="36"/>
    </location>
</feature>
<feature type="region of interest" description="Disordered" evidence="5">
    <location>
        <begin position="63"/>
        <end position="83"/>
    </location>
</feature>
<dbReference type="Pfam" id="PF04453">
    <property type="entry name" value="LptD"/>
    <property type="match status" value="1"/>
</dbReference>
<dbReference type="Pfam" id="PF19838">
    <property type="entry name" value="LptD_2"/>
    <property type="match status" value="1"/>
</dbReference>
<dbReference type="InterPro" id="IPR020889">
    <property type="entry name" value="LipoPS_assembly_LptD"/>
</dbReference>
<evidence type="ECO:0000313" key="9">
    <source>
        <dbReference type="EMBL" id="MCJ0825420.1"/>
    </source>
</evidence>
<accession>A0ABT0A354</accession>